<dbReference type="SUPFAM" id="SSF53474">
    <property type="entry name" value="alpha/beta-Hydrolases"/>
    <property type="match status" value="1"/>
</dbReference>
<comment type="similarity">
    <text evidence="2 4">Belongs to the AB hydrolase superfamily. Lipase family.</text>
</comment>
<dbReference type="SMART" id="SM00020">
    <property type="entry name" value="Tryp_SPc"/>
    <property type="match status" value="1"/>
</dbReference>
<dbReference type="GO" id="GO:0006508">
    <property type="term" value="P:proteolysis"/>
    <property type="evidence" value="ECO:0007669"/>
    <property type="project" value="InterPro"/>
</dbReference>
<dbReference type="GO" id="GO:0016298">
    <property type="term" value="F:lipase activity"/>
    <property type="evidence" value="ECO:0007669"/>
    <property type="project" value="InterPro"/>
</dbReference>
<evidence type="ECO:0000256" key="2">
    <source>
        <dbReference type="ARBA" id="ARBA00010701"/>
    </source>
</evidence>
<proteinExistence type="inferred from homology"/>
<evidence type="ECO:0000259" key="6">
    <source>
        <dbReference type="PROSITE" id="PS50240"/>
    </source>
</evidence>
<organism evidence="7 8">
    <name type="scientific">Ignelater luminosus</name>
    <name type="common">Cucubano</name>
    <name type="synonym">Pyrophorus luminosus</name>
    <dbReference type="NCBI Taxonomy" id="2038154"/>
    <lineage>
        <taxon>Eukaryota</taxon>
        <taxon>Metazoa</taxon>
        <taxon>Ecdysozoa</taxon>
        <taxon>Arthropoda</taxon>
        <taxon>Hexapoda</taxon>
        <taxon>Insecta</taxon>
        <taxon>Pterygota</taxon>
        <taxon>Neoptera</taxon>
        <taxon>Endopterygota</taxon>
        <taxon>Coleoptera</taxon>
        <taxon>Polyphaga</taxon>
        <taxon>Elateriformia</taxon>
        <taxon>Elateroidea</taxon>
        <taxon>Elateridae</taxon>
        <taxon>Agrypninae</taxon>
        <taxon>Pyrophorini</taxon>
        <taxon>Ignelater</taxon>
    </lineage>
</organism>
<comment type="subcellular location">
    <subcellularLocation>
        <location evidence="1">Secreted</location>
    </subcellularLocation>
</comment>
<dbReference type="PROSITE" id="PS50240">
    <property type="entry name" value="TRYPSIN_DOM"/>
    <property type="match status" value="1"/>
</dbReference>
<keyword evidence="5" id="KW-0732">Signal</keyword>
<dbReference type="InterPro" id="IPR001254">
    <property type="entry name" value="Trypsin_dom"/>
</dbReference>
<dbReference type="GO" id="GO:0016042">
    <property type="term" value="P:lipid catabolic process"/>
    <property type="evidence" value="ECO:0007669"/>
    <property type="project" value="TreeGrafter"/>
</dbReference>
<dbReference type="InterPro" id="IPR000734">
    <property type="entry name" value="TAG_lipase"/>
</dbReference>
<evidence type="ECO:0000313" key="7">
    <source>
        <dbReference type="EMBL" id="KAF2879866.1"/>
    </source>
</evidence>
<evidence type="ECO:0000256" key="4">
    <source>
        <dbReference type="RuleBase" id="RU004262"/>
    </source>
</evidence>
<gene>
    <name evidence="7" type="ORF">ILUMI_26296</name>
</gene>
<dbReference type="InterPro" id="IPR013818">
    <property type="entry name" value="Lipase"/>
</dbReference>
<dbReference type="OrthoDB" id="199913at2759"/>
<dbReference type="Gene3D" id="2.40.10.10">
    <property type="entry name" value="Trypsin-like serine proteases"/>
    <property type="match status" value="1"/>
</dbReference>
<evidence type="ECO:0000256" key="3">
    <source>
        <dbReference type="ARBA" id="ARBA00022525"/>
    </source>
</evidence>
<feature type="domain" description="Peptidase S1" evidence="6">
    <location>
        <begin position="16"/>
        <end position="272"/>
    </location>
</feature>
<evidence type="ECO:0000256" key="5">
    <source>
        <dbReference type="SAM" id="SignalP"/>
    </source>
</evidence>
<dbReference type="InterPro" id="IPR043504">
    <property type="entry name" value="Peptidase_S1_PA_chymotrypsin"/>
</dbReference>
<dbReference type="Proteomes" id="UP000801492">
    <property type="component" value="Unassembled WGS sequence"/>
</dbReference>
<dbReference type="Pfam" id="PF00089">
    <property type="entry name" value="Trypsin"/>
    <property type="match status" value="1"/>
</dbReference>
<dbReference type="Pfam" id="PF00151">
    <property type="entry name" value="Lipase"/>
    <property type="match status" value="2"/>
</dbReference>
<comment type="caution">
    <text evidence="7">The sequence shown here is derived from an EMBL/GenBank/DDBJ whole genome shotgun (WGS) entry which is preliminary data.</text>
</comment>
<sequence>MNSIFCLIFLVTYFSVILCQCDDDEPKSRRSITASVSDYPYMVGIIKKSSNKFICAGTIIDDMVAYGIVLTAGSCISKIVHKQDSKQSIIVRSNLKGSTTDYKIIKTHLHPKYDPKAKLNNKFDIGLLAVEGPWKGISKKLLFKFMLPIVPSPPHNILTVTTIGWNQHNNSKLKDLKVDDNLEILPADECNKHNHQIKISTPLFCVTNKLDNKLGATYANVGGPLLYFDKNQTNLIGVITVAPTGNHPAVVANASFHEDFINNILWVLEINKLPTSKEMRSTYKSGGDFCHIKLLYKDVTSDDITFYFYTRSDRKTGTKLKFDSHTSLPPKFSLDKKTFFIIHGWTGSYKTEGSQLVKDAVLNVSDVNVFLVDWEKPAKALGNLIIPYVPSVQLVPKVGQFVGHYINEVMQKHKILPDNVIMMGHSLGAHIAGIAGKILAQNKRKIKYIIGSDPAGPCYFYKNSSDRLDKTDAKFVQTIHTGMETWGIDFPVGTANYFVNGGYHQPKCTDEWAKHLVTFLRSTVLRRSTHVTFPFASQSKNPFWDDAANFLGCSHQRAYKYLAESIISKGCGFTAKQCDSWYEFKKGSCKNNPESHMSSLNIDESARGNYHIETNTQYPYARDVKKTCKVYR</sequence>
<dbReference type="PANTHER" id="PTHR11610">
    <property type="entry name" value="LIPASE"/>
    <property type="match status" value="1"/>
</dbReference>
<keyword evidence="8" id="KW-1185">Reference proteome</keyword>
<dbReference type="SUPFAM" id="SSF50494">
    <property type="entry name" value="Trypsin-like serine proteases"/>
    <property type="match status" value="1"/>
</dbReference>
<accession>A0A8K0C6V4</accession>
<dbReference type="PRINTS" id="PR00821">
    <property type="entry name" value="TAGLIPASE"/>
</dbReference>
<dbReference type="InterPro" id="IPR033906">
    <property type="entry name" value="Lipase_N"/>
</dbReference>
<dbReference type="GO" id="GO:0004252">
    <property type="term" value="F:serine-type endopeptidase activity"/>
    <property type="evidence" value="ECO:0007669"/>
    <property type="project" value="InterPro"/>
</dbReference>
<dbReference type="InterPro" id="IPR029058">
    <property type="entry name" value="AB_hydrolase_fold"/>
</dbReference>
<evidence type="ECO:0000313" key="8">
    <source>
        <dbReference type="Proteomes" id="UP000801492"/>
    </source>
</evidence>
<reference evidence="7" key="1">
    <citation type="submission" date="2019-08" db="EMBL/GenBank/DDBJ databases">
        <title>The genome of the North American firefly Photinus pyralis.</title>
        <authorList>
            <consortium name="Photinus pyralis genome working group"/>
            <person name="Fallon T.R."/>
            <person name="Sander Lower S.E."/>
            <person name="Weng J.-K."/>
        </authorList>
    </citation>
    <scope>NUCLEOTIDE SEQUENCE</scope>
    <source>
        <strain evidence="7">TRF0915ILg1</strain>
        <tissue evidence="7">Whole body</tissue>
    </source>
</reference>
<dbReference type="PANTHER" id="PTHR11610:SF173">
    <property type="entry name" value="LIPASE DOMAIN-CONTAINING PROTEIN-RELATED"/>
    <property type="match status" value="1"/>
</dbReference>
<feature type="signal peptide" evidence="5">
    <location>
        <begin position="1"/>
        <end position="19"/>
    </location>
</feature>
<dbReference type="InterPro" id="IPR009003">
    <property type="entry name" value="Peptidase_S1_PA"/>
</dbReference>
<dbReference type="EMBL" id="VTPC01091063">
    <property type="protein sequence ID" value="KAF2879866.1"/>
    <property type="molecule type" value="Genomic_DNA"/>
</dbReference>
<dbReference type="GO" id="GO:0005615">
    <property type="term" value="C:extracellular space"/>
    <property type="evidence" value="ECO:0007669"/>
    <property type="project" value="TreeGrafter"/>
</dbReference>
<evidence type="ECO:0000256" key="1">
    <source>
        <dbReference type="ARBA" id="ARBA00004613"/>
    </source>
</evidence>
<dbReference type="CDD" id="cd00707">
    <property type="entry name" value="Pancreat_lipase_like"/>
    <property type="match status" value="1"/>
</dbReference>
<keyword evidence="3" id="KW-0964">Secreted</keyword>
<dbReference type="AlphaFoldDB" id="A0A8K0C6V4"/>
<dbReference type="Gene3D" id="3.40.50.1820">
    <property type="entry name" value="alpha/beta hydrolase"/>
    <property type="match status" value="1"/>
</dbReference>
<protein>
    <recommendedName>
        <fullName evidence="6">Peptidase S1 domain-containing protein</fullName>
    </recommendedName>
</protein>
<feature type="chain" id="PRO_5035428441" description="Peptidase S1 domain-containing protein" evidence="5">
    <location>
        <begin position="20"/>
        <end position="632"/>
    </location>
</feature>
<name>A0A8K0C6V4_IGNLU</name>